<organism evidence="2 3">
    <name type="scientific">Aquimonas voraii</name>
    <dbReference type="NCBI Taxonomy" id="265719"/>
    <lineage>
        <taxon>Bacteria</taxon>
        <taxon>Pseudomonadati</taxon>
        <taxon>Pseudomonadota</taxon>
        <taxon>Gammaproteobacteria</taxon>
        <taxon>Lysobacterales</taxon>
        <taxon>Lysobacteraceae</taxon>
        <taxon>Aquimonas</taxon>
    </lineage>
</organism>
<dbReference type="AlphaFoldDB" id="A0A1G6X257"/>
<accession>A0A1G6X257</accession>
<dbReference type="RefSeq" id="WP_281187125.1">
    <property type="nucleotide sequence ID" value="NZ_FNAG01000006.1"/>
</dbReference>
<keyword evidence="3" id="KW-1185">Reference proteome</keyword>
<evidence type="ECO:0000256" key="1">
    <source>
        <dbReference type="SAM" id="MobiDB-lite"/>
    </source>
</evidence>
<gene>
    <name evidence="2" type="ORF">SAMN04488509_1063</name>
</gene>
<evidence type="ECO:0000313" key="2">
    <source>
        <dbReference type="EMBL" id="SDD72178.1"/>
    </source>
</evidence>
<evidence type="ECO:0000313" key="3">
    <source>
        <dbReference type="Proteomes" id="UP000199603"/>
    </source>
</evidence>
<dbReference type="EMBL" id="FNAG01000006">
    <property type="protein sequence ID" value="SDD72178.1"/>
    <property type="molecule type" value="Genomic_DNA"/>
</dbReference>
<reference evidence="2 3" key="1">
    <citation type="submission" date="2016-10" db="EMBL/GenBank/DDBJ databases">
        <authorList>
            <person name="de Groot N.N."/>
        </authorList>
    </citation>
    <scope>NUCLEOTIDE SEQUENCE [LARGE SCALE GENOMIC DNA]</scope>
    <source>
        <strain evidence="2 3">DSM 16957</strain>
    </source>
</reference>
<protein>
    <submittedName>
        <fullName evidence="2">Uncharacterized protein</fullName>
    </submittedName>
</protein>
<sequence>MNRNEMEEVMPPQNQSSTELADFDDMMLPPQDQRPALMFRAEA</sequence>
<dbReference type="STRING" id="265719.SAMN04488509_1063"/>
<proteinExistence type="predicted"/>
<name>A0A1G6X257_9GAMM</name>
<feature type="region of interest" description="Disordered" evidence="1">
    <location>
        <begin position="1"/>
        <end position="43"/>
    </location>
</feature>
<dbReference type="Proteomes" id="UP000199603">
    <property type="component" value="Unassembled WGS sequence"/>
</dbReference>